<protein>
    <recommendedName>
        <fullName evidence="8 9">Outer membrane protein assembly factor BamA</fullName>
    </recommendedName>
</protein>
<comment type="subunit">
    <text evidence="8">Part of the Bam complex.</text>
</comment>
<dbReference type="Gene3D" id="3.10.20.310">
    <property type="entry name" value="membrane protein fhac"/>
    <property type="match status" value="5"/>
</dbReference>
<gene>
    <name evidence="8 11" type="primary">bamA</name>
    <name evidence="11" type="ORF">PSA7680_01609</name>
</gene>
<keyword evidence="12" id="KW-1185">Reference proteome</keyword>
<dbReference type="Proteomes" id="UP000193409">
    <property type="component" value="Unassembled WGS sequence"/>
</dbReference>
<feature type="domain" description="POTRA" evidence="10">
    <location>
        <begin position="111"/>
        <end position="188"/>
    </location>
</feature>
<evidence type="ECO:0000256" key="3">
    <source>
        <dbReference type="ARBA" id="ARBA00022692"/>
    </source>
</evidence>
<dbReference type="InterPro" id="IPR000184">
    <property type="entry name" value="Bac_surfAg_D15"/>
</dbReference>
<dbReference type="PIRSF" id="PIRSF006076">
    <property type="entry name" value="OM_assembly_OMP85"/>
    <property type="match status" value="1"/>
</dbReference>
<feature type="domain" description="POTRA" evidence="10">
    <location>
        <begin position="364"/>
        <end position="437"/>
    </location>
</feature>
<dbReference type="EMBL" id="FWFQ01000009">
    <property type="protein sequence ID" value="SLN34547.1"/>
    <property type="molecule type" value="Genomic_DNA"/>
</dbReference>
<keyword evidence="6 8" id="KW-0472">Membrane</keyword>
<feature type="domain" description="POTRA" evidence="10">
    <location>
        <begin position="43"/>
        <end position="110"/>
    </location>
</feature>
<sequence length="782" mass="86272">MGSATSGRIGRFATATRQAAAFVFTIFMFVFLLVPGGASAQTYQFNTIQVEGNQRIESATIQTYAGIAAGQPVDVAQLNDAYQRILASGLFETVVIEPRGGTLYIEVEEYPTINRISIEGNKRLKDEDLLNVVSSQPRRVYSPATVEADAQLLAQAYNIAGRSAASVTPKIIKRSDNRVDVVFEIAEGGVSEIERLSFVGNRAFSDRRLRRVLETKQAGYLRRFIRADSFVQDRLEVDKQLLTDFYQSRGFVDFQVLSVTSEVSRERDGYFVTFNIREGQSFKIGEVTVVSDLPEVDAAAFVGANKLRTGQTYSPTRVDNSVRRLENKALQDGLNFIRVDPRITRNDRDLTLDIELALVRGPRIFVERIDIEGNTTTLDRVIRRQFKTVEGDPFNPREIRESAERIRALGFFEEAEVNTREGTASDRVIVDVDVVEQPTGSLTLGASYGIDSGLGLTLGFSESNFLGRGQFFSLQVGSGSDNVSSAFRFSEPALLGRDLALGLSAFYKETNYDNAFYDTLSLGISPDITFPISENGRLSLRYQWSREDLSNVSADSSAILKAEEGSLDRSAIGYTYSYDSRRAGLNPNAGVVLRFRQDIAGFGGDARYLRTEALAGAETKILSEEVTVRAIFEGGMINMQKGTSRATDRFFLNRMRGFSTNGLGPRDLNAANEDALGGNMFALARFEADFPLGLPEEYGITGGLFMDVGSVWSLDNVAGGPQTGCTVADCTVDDSLNLRAVIGFALFWDTPIGPLRFNFTHALKKEVYDKDRSFDLTISTTF</sequence>
<dbReference type="InterPro" id="IPR023707">
    <property type="entry name" value="OM_assembly_BamA"/>
</dbReference>
<accession>A0A1Y5S821</accession>
<dbReference type="InterPro" id="IPR010827">
    <property type="entry name" value="BamA/TamA_POTRA"/>
</dbReference>
<keyword evidence="3 8" id="KW-0812">Transmembrane</keyword>
<organism evidence="11 12">
    <name type="scientific">Pseudoruegeria aquimaris</name>
    <dbReference type="NCBI Taxonomy" id="393663"/>
    <lineage>
        <taxon>Bacteria</taxon>
        <taxon>Pseudomonadati</taxon>
        <taxon>Pseudomonadota</taxon>
        <taxon>Alphaproteobacteria</taxon>
        <taxon>Rhodobacterales</taxon>
        <taxon>Roseobacteraceae</taxon>
        <taxon>Pseudoruegeria</taxon>
    </lineage>
</organism>
<comment type="similarity">
    <text evidence="8">Belongs to the BamA family.</text>
</comment>
<dbReference type="Pfam" id="PF01103">
    <property type="entry name" value="Omp85"/>
    <property type="match status" value="1"/>
</dbReference>
<keyword evidence="4 8" id="KW-0732">Signal</keyword>
<evidence type="ECO:0000256" key="6">
    <source>
        <dbReference type="ARBA" id="ARBA00023136"/>
    </source>
</evidence>
<dbReference type="NCBIfam" id="TIGR03303">
    <property type="entry name" value="OM_YaeT"/>
    <property type="match status" value="1"/>
</dbReference>
<keyword evidence="7 8" id="KW-0998">Cell outer membrane</keyword>
<dbReference type="GO" id="GO:0009279">
    <property type="term" value="C:cell outer membrane"/>
    <property type="evidence" value="ECO:0007669"/>
    <property type="project" value="UniProtKB-SubCell"/>
</dbReference>
<keyword evidence="5 8" id="KW-0677">Repeat</keyword>
<dbReference type="PANTHER" id="PTHR12815:SF23">
    <property type="entry name" value="OUTER MEMBRANE PROTEIN ASSEMBLY FACTOR BAMA"/>
    <property type="match status" value="1"/>
</dbReference>
<proteinExistence type="inferred from homology"/>
<evidence type="ECO:0000313" key="11">
    <source>
        <dbReference type="EMBL" id="SLN34547.1"/>
    </source>
</evidence>
<dbReference type="PANTHER" id="PTHR12815">
    <property type="entry name" value="SORTING AND ASSEMBLY MACHINERY SAMM50 PROTEIN FAMILY MEMBER"/>
    <property type="match status" value="1"/>
</dbReference>
<comment type="subcellular location">
    <subcellularLocation>
        <location evidence="8">Cell outer membrane</location>
    </subcellularLocation>
    <subcellularLocation>
        <location evidence="1">Membrane</location>
    </subcellularLocation>
</comment>
<dbReference type="Gene3D" id="2.40.160.50">
    <property type="entry name" value="membrane protein fhac: a member of the omp85/tpsb transporter family"/>
    <property type="match status" value="1"/>
</dbReference>
<dbReference type="Pfam" id="PF07244">
    <property type="entry name" value="POTRA"/>
    <property type="match status" value="4"/>
</dbReference>
<evidence type="ECO:0000256" key="5">
    <source>
        <dbReference type="ARBA" id="ARBA00022737"/>
    </source>
</evidence>
<dbReference type="HAMAP" id="MF_01430">
    <property type="entry name" value="OM_assembly_BamA"/>
    <property type="match status" value="1"/>
</dbReference>
<dbReference type="GO" id="GO:0051205">
    <property type="term" value="P:protein insertion into membrane"/>
    <property type="evidence" value="ECO:0007669"/>
    <property type="project" value="UniProtKB-UniRule"/>
</dbReference>
<dbReference type="OrthoDB" id="9803054at2"/>
<reference evidence="11 12" key="1">
    <citation type="submission" date="2017-03" db="EMBL/GenBank/DDBJ databases">
        <authorList>
            <person name="Afonso C.L."/>
            <person name="Miller P.J."/>
            <person name="Scott M.A."/>
            <person name="Spackman E."/>
            <person name="Goraichik I."/>
            <person name="Dimitrov K.M."/>
            <person name="Suarez D.L."/>
            <person name="Swayne D.E."/>
        </authorList>
    </citation>
    <scope>NUCLEOTIDE SEQUENCE [LARGE SCALE GENOMIC DNA]</scope>
    <source>
        <strain evidence="11 12">CECT 7680</strain>
    </source>
</reference>
<evidence type="ECO:0000259" key="10">
    <source>
        <dbReference type="PROSITE" id="PS51779"/>
    </source>
</evidence>
<dbReference type="InterPro" id="IPR039910">
    <property type="entry name" value="D15-like"/>
</dbReference>
<evidence type="ECO:0000256" key="4">
    <source>
        <dbReference type="ARBA" id="ARBA00022729"/>
    </source>
</evidence>
<evidence type="ECO:0000256" key="8">
    <source>
        <dbReference type="HAMAP-Rule" id="MF_01430"/>
    </source>
</evidence>
<dbReference type="InterPro" id="IPR034746">
    <property type="entry name" value="POTRA"/>
</dbReference>
<name>A0A1Y5S821_9RHOB</name>
<comment type="function">
    <text evidence="8">Part of the outer membrane protein assembly complex, which is involved in assembly and insertion of beta-barrel proteins into the outer membrane.</text>
</comment>
<evidence type="ECO:0000256" key="9">
    <source>
        <dbReference type="NCBIfam" id="TIGR03303"/>
    </source>
</evidence>
<dbReference type="GO" id="GO:0043165">
    <property type="term" value="P:Gram-negative-bacterium-type cell outer membrane assembly"/>
    <property type="evidence" value="ECO:0007669"/>
    <property type="project" value="UniProtKB-UniRule"/>
</dbReference>
<evidence type="ECO:0000256" key="7">
    <source>
        <dbReference type="ARBA" id="ARBA00023237"/>
    </source>
</evidence>
<evidence type="ECO:0000313" key="12">
    <source>
        <dbReference type="Proteomes" id="UP000193409"/>
    </source>
</evidence>
<dbReference type="PROSITE" id="PS51779">
    <property type="entry name" value="POTRA"/>
    <property type="match status" value="3"/>
</dbReference>
<evidence type="ECO:0000256" key="2">
    <source>
        <dbReference type="ARBA" id="ARBA00022452"/>
    </source>
</evidence>
<keyword evidence="2 8" id="KW-1134">Transmembrane beta strand</keyword>
<dbReference type="AlphaFoldDB" id="A0A1Y5S821"/>
<evidence type="ECO:0000256" key="1">
    <source>
        <dbReference type="ARBA" id="ARBA00004370"/>
    </source>
</evidence>